<sequence>MQKIKITIKTPVPKLLTTFILDWREALPVATWTRESVCLPCSPCLPSLPPIKWREIKLPIQLVYLDRETTEASSDQLSDISSINLLKSMLQKCVRRQLDQLAVRTAAELIHRDPNVFLRRLGIIMVEDVGLREEYSVVVWLTGAVSKGFVLQEKHVTWLLRLVESICHDSRPPIEWNCGNCGTSDAKLDYTTLLSSRATAGSGHMDLVYSLLLRASYGGMACDRTMLQEVARLVICPEIEIDVWHDDQLNILPMEVPRLMASDLLIEAADFHCCPGLISTIQAQCSGWTRDRIQSAIWEGSSKINYRNPPDPQPNSDWEALSSIIRPIQANWIRSHFQILINEMK</sequence>
<reference evidence="1" key="1">
    <citation type="journal article" date="2020" name="Nature">
        <title>Giant virus diversity and host interactions through global metagenomics.</title>
        <authorList>
            <person name="Schulz F."/>
            <person name="Roux S."/>
            <person name="Paez-Espino D."/>
            <person name="Jungbluth S."/>
            <person name="Walsh D.A."/>
            <person name="Denef V.J."/>
            <person name="McMahon K.D."/>
            <person name="Konstantinidis K.T."/>
            <person name="Eloe-Fadrosh E.A."/>
            <person name="Kyrpides N.C."/>
            <person name="Woyke T."/>
        </authorList>
    </citation>
    <scope>NUCLEOTIDE SEQUENCE</scope>
    <source>
        <strain evidence="1">GVMAG-M-3300014204-73</strain>
    </source>
</reference>
<accession>A0A6C0BJN9</accession>
<dbReference type="EMBL" id="MN739177">
    <property type="protein sequence ID" value="QHS92270.1"/>
    <property type="molecule type" value="Genomic_DNA"/>
</dbReference>
<proteinExistence type="predicted"/>
<dbReference type="AlphaFoldDB" id="A0A6C0BJN9"/>
<protein>
    <submittedName>
        <fullName evidence="1">Uncharacterized protein</fullName>
    </submittedName>
</protein>
<name>A0A6C0BJN9_9ZZZZ</name>
<dbReference type="Gene3D" id="1.20.272.10">
    <property type="match status" value="1"/>
</dbReference>
<organism evidence="1">
    <name type="scientific">viral metagenome</name>
    <dbReference type="NCBI Taxonomy" id="1070528"/>
    <lineage>
        <taxon>unclassified sequences</taxon>
        <taxon>metagenomes</taxon>
        <taxon>organismal metagenomes</taxon>
    </lineage>
</organism>
<evidence type="ECO:0000313" key="1">
    <source>
        <dbReference type="EMBL" id="QHS92270.1"/>
    </source>
</evidence>